<keyword evidence="5" id="KW-1185">Reference proteome</keyword>
<feature type="domain" description="Peptidase S9 prolyl oligopeptidase catalytic" evidence="3">
    <location>
        <begin position="452"/>
        <end position="661"/>
    </location>
</feature>
<comment type="caution">
    <text evidence="4">The sequence shown here is derived from an EMBL/GenBank/DDBJ whole genome shotgun (WGS) entry which is preliminary data.</text>
</comment>
<reference evidence="5" key="1">
    <citation type="journal article" date="2019" name="Int. J. Syst. Evol. Microbiol.">
        <title>The Global Catalogue of Microorganisms (GCM) 10K type strain sequencing project: providing services to taxonomists for standard genome sequencing and annotation.</title>
        <authorList>
            <consortium name="The Broad Institute Genomics Platform"/>
            <consortium name="The Broad Institute Genome Sequencing Center for Infectious Disease"/>
            <person name="Wu L."/>
            <person name="Ma J."/>
        </authorList>
    </citation>
    <scope>NUCLEOTIDE SEQUENCE [LARGE SCALE GENOMIC DNA]</scope>
    <source>
        <strain evidence="5">KCTC 3913</strain>
    </source>
</reference>
<name>A0ABW5RS79_9BACI</name>
<accession>A0ABW5RS79</accession>
<evidence type="ECO:0000256" key="2">
    <source>
        <dbReference type="ARBA" id="ARBA00022825"/>
    </source>
</evidence>
<dbReference type="SUPFAM" id="SSF53474">
    <property type="entry name" value="alpha/beta-Hydrolases"/>
    <property type="match status" value="1"/>
</dbReference>
<evidence type="ECO:0000313" key="4">
    <source>
        <dbReference type="EMBL" id="MFD2681299.1"/>
    </source>
</evidence>
<dbReference type="Gene3D" id="3.40.50.1820">
    <property type="entry name" value="alpha/beta hydrolase"/>
    <property type="match status" value="1"/>
</dbReference>
<dbReference type="Pfam" id="PF00326">
    <property type="entry name" value="Peptidase_S9"/>
    <property type="match status" value="1"/>
</dbReference>
<dbReference type="PANTHER" id="PTHR42776:SF27">
    <property type="entry name" value="DIPEPTIDYL PEPTIDASE FAMILY MEMBER 6"/>
    <property type="match status" value="1"/>
</dbReference>
<sequence>MTSLSRVIIEEDLYRMKSVAAPELAPNGEEAVYIETHLSKDKNDYISNLYHINLQTRSRVQWTFGEDKVFLPKWSPDGSKLVFVSNRSGKNQLFLLNRDGGEARQITFCESGASNPVWSPCGRKIAYTTFLEMGKELSVSKKTNELEEVKPFVTSQLKYKSDDRGFHDNKHSQIALLELETETNIRITDDENDYGLCGWSPDGNFITVSGDDAEEKDFSFQSDIFLLDPETKMLQKITDGKGYYGQASWSPNGKYVAYIGHKREFENATHSKLWVYDCSLKEHRCLTEVMDFPVGDYMNSDSLQGVTNPGIVWSNDNESFYFIASDHGNTILYYGNIEGAMYPALLGEEQHIYEFAFDAQRQSMLIALSRPTEPGDLFSLHVPSGEVKRITDMNKEWLAEKELSSPESLWMKSKDGLDIQGWLMKPVGFEKGKKYPLILEIHGGPHTMYGNTFFHEFQLLAAKGYAVLYVNPRGSYGYGQHFVDAVRGDYGGNDYEDLMAAVDFVVDEFEFIDSKRIGVTGGSYGGFMVNWMVGHTDRFKAAVTQRSISNWISFYGVSDIGYYFSEWQIQSDLHDVEKLWKHSPLAYIKHIETPLLILHSEEDYRCPIEQAEQLYVGLKRENKVTKFIRFPESNHNLSRTGKPSLRVERLKAIIEWFEEYL</sequence>
<dbReference type="InterPro" id="IPR029058">
    <property type="entry name" value="AB_hydrolase_fold"/>
</dbReference>
<dbReference type="PANTHER" id="PTHR42776">
    <property type="entry name" value="SERINE PEPTIDASE S9 FAMILY MEMBER"/>
    <property type="match status" value="1"/>
</dbReference>
<protein>
    <submittedName>
        <fullName evidence="4">S9 family peptidase</fullName>
    </submittedName>
</protein>
<dbReference type="InterPro" id="IPR011042">
    <property type="entry name" value="6-blade_b-propeller_TolB-like"/>
</dbReference>
<dbReference type="Proteomes" id="UP001597506">
    <property type="component" value="Unassembled WGS sequence"/>
</dbReference>
<keyword evidence="2" id="KW-0645">Protease</keyword>
<evidence type="ECO:0000259" key="3">
    <source>
        <dbReference type="Pfam" id="PF00326"/>
    </source>
</evidence>
<keyword evidence="2" id="KW-0720">Serine protease</keyword>
<dbReference type="RefSeq" id="WP_377935394.1">
    <property type="nucleotide sequence ID" value="NZ_JBHUMF010000028.1"/>
</dbReference>
<evidence type="ECO:0000313" key="5">
    <source>
        <dbReference type="Proteomes" id="UP001597506"/>
    </source>
</evidence>
<evidence type="ECO:0000256" key="1">
    <source>
        <dbReference type="ARBA" id="ARBA00022801"/>
    </source>
</evidence>
<keyword evidence="1" id="KW-0378">Hydrolase</keyword>
<dbReference type="InterPro" id="IPR001375">
    <property type="entry name" value="Peptidase_S9_cat"/>
</dbReference>
<gene>
    <name evidence="4" type="ORF">ACFSUL_11135</name>
</gene>
<dbReference type="SUPFAM" id="SSF82171">
    <property type="entry name" value="DPP6 N-terminal domain-like"/>
    <property type="match status" value="1"/>
</dbReference>
<proteinExistence type="predicted"/>
<dbReference type="Pfam" id="PF07676">
    <property type="entry name" value="PD40"/>
    <property type="match status" value="2"/>
</dbReference>
<dbReference type="Gene3D" id="2.120.10.30">
    <property type="entry name" value="TolB, C-terminal domain"/>
    <property type="match status" value="2"/>
</dbReference>
<dbReference type="EMBL" id="JBHUMF010000028">
    <property type="protein sequence ID" value="MFD2681299.1"/>
    <property type="molecule type" value="Genomic_DNA"/>
</dbReference>
<dbReference type="InterPro" id="IPR011659">
    <property type="entry name" value="WD40"/>
</dbReference>
<organism evidence="4 5">
    <name type="scientific">Bacillus seohaeanensis</name>
    <dbReference type="NCBI Taxonomy" id="284580"/>
    <lineage>
        <taxon>Bacteria</taxon>
        <taxon>Bacillati</taxon>
        <taxon>Bacillota</taxon>
        <taxon>Bacilli</taxon>
        <taxon>Bacillales</taxon>
        <taxon>Bacillaceae</taxon>
        <taxon>Bacillus</taxon>
    </lineage>
</organism>